<dbReference type="InterPro" id="IPR020904">
    <property type="entry name" value="Sc_DH/Rdtase_CS"/>
</dbReference>
<dbReference type="SUPFAM" id="SSF51735">
    <property type="entry name" value="NAD(P)-binding Rossmann-fold domains"/>
    <property type="match status" value="1"/>
</dbReference>
<dbReference type="PROSITE" id="PS00061">
    <property type="entry name" value="ADH_SHORT"/>
    <property type="match status" value="1"/>
</dbReference>
<dbReference type="EMBL" id="KZ819603">
    <property type="protein sequence ID" value="PWN35934.1"/>
    <property type="molecule type" value="Genomic_DNA"/>
</dbReference>
<evidence type="ECO:0000256" key="5">
    <source>
        <dbReference type="RuleBase" id="RU000363"/>
    </source>
</evidence>
<dbReference type="PRINTS" id="PR00080">
    <property type="entry name" value="SDRFAMILY"/>
</dbReference>
<sequence>MSSPKILDFKCALITGGAGGLGYAMAEYFISLGKKVIIVGRTEEKLKEASPKLKNAPYYPLDTGKVSELKPIVEKITKEHPELDCLINNAGVQRPLDVVNMDLEKADNEIDINIRGPVHLATLLLPHLSKQKVGVIINVSSVLGFIPYSVINPVYNGTKSFIHSWSVVQRKQISLAYPNMRVVEIVPPSVGTDLHRERENPDDNKKHLGASSSLTIEEFMDDVSKGFENDQNEIGAGPAHAAIADWHEKFGSKFDKATAEFKRK</sequence>
<dbReference type="CDD" id="cd05370">
    <property type="entry name" value="SDR_c2"/>
    <property type="match status" value="1"/>
</dbReference>
<protein>
    <submittedName>
        <fullName evidence="6">NAD(P)-binding protein</fullName>
    </submittedName>
</protein>
<dbReference type="PRINTS" id="PR00081">
    <property type="entry name" value="GDHRDH"/>
</dbReference>
<evidence type="ECO:0000256" key="3">
    <source>
        <dbReference type="ARBA" id="ARBA00023002"/>
    </source>
</evidence>
<dbReference type="InterPro" id="IPR036291">
    <property type="entry name" value="NAD(P)-bd_dom_sf"/>
</dbReference>
<gene>
    <name evidence="6" type="ORF">FA14DRAFT_49096</name>
</gene>
<dbReference type="Gene3D" id="3.40.50.720">
    <property type="entry name" value="NAD(P)-binding Rossmann-like Domain"/>
    <property type="match status" value="1"/>
</dbReference>
<dbReference type="Proteomes" id="UP000245771">
    <property type="component" value="Unassembled WGS sequence"/>
</dbReference>
<dbReference type="InParanoid" id="A0A316VF45"/>
<dbReference type="PANTHER" id="PTHR44196:SF1">
    <property type="entry name" value="DEHYDROGENASE_REDUCTASE SDR FAMILY MEMBER 7B"/>
    <property type="match status" value="1"/>
</dbReference>
<reference evidence="6 7" key="1">
    <citation type="journal article" date="2018" name="Mol. Biol. Evol.">
        <title>Broad Genomic Sampling Reveals a Smut Pathogenic Ancestry of the Fungal Clade Ustilaginomycotina.</title>
        <authorList>
            <person name="Kijpornyongpan T."/>
            <person name="Mondo S.J."/>
            <person name="Barry K."/>
            <person name="Sandor L."/>
            <person name="Lee J."/>
            <person name="Lipzen A."/>
            <person name="Pangilinan J."/>
            <person name="LaButti K."/>
            <person name="Hainaut M."/>
            <person name="Henrissat B."/>
            <person name="Grigoriev I.V."/>
            <person name="Spatafora J.W."/>
            <person name="Aime M.C."/>
        </authorList>
    </citation>
    <scope>NUCLEOTIDE SEQUENCE [LARGE SCALE GENOMIC DNA]</scope>
    <source>
        <strain evidence="6 7">MCA 3882</strain>
    </source>
</reference>
<evidence type="ECO:0000313" key="6">
    <source>
        <dbReference type="EMBL" id="PWN35934.1"/>
    </source>
</evidence>
<dbReference type="AlphaFoldDB" id="A0A316VF45"/>
<evidence type="ECO:0000256" key="4">
    <source>
        <dbReference type="ARBA" id="ARBA00037096"/>
    </source>
</evidence>
<dbReference type="RefSeq" id="XP_025356236.1">
    <property type="nucleotide sequence ID" value="XM_025502420.1"/>
</dbReference>
<accession>A0A316VF45</accession>
<keyword evidence="7" id="KW-1185">Reference proteome</keyword>
<organism evidence="6 7">
    <name type="scientific">Meira miltonrushii</name>
    <dbReference type="NCBI Taxonomy" id="1280837"/>
    <lineage>
        <taxon>Eukaryota</taxon>
        <taxon>Fungi</taxon>
        <taxon>Dikarya</taxon>
        <taxon>Basidiomycota</taxon>
        <taxon>Ustilaginomycotina</taxon>
        <taxon>Exobasidiomycetes</taxon>
        <taxon>Exobasidiales</taxon>
        <taxon>Brachybasidiaceae</taxon>
        <taxon>Meira</taxon>
    </lineage>
</organism>
<dbReference type="PANTHER" id="PTHR44196">
    <property type="entry name" value="DEHYDROGENASE/REDUCTASE SDR FAMILY MEMBER 7B"/>
    <property type="match status" value="1"/>
</dbReference>
<dbReference type="Pfam" id="PF00106">
    <property type="entry name" value="adh_short"/>
    <property type="match status" value="1"/>
</dbReference>
<evidence type="ECO:0000256" key="2">
    <source>
        <dbReference type="ARBA" id="ARBA00022857"/>
    </source>
</evidence>
<evidence type="ECO:0000313" key="7">
    <source>
        <dbReference type="Proteomes" id="UP000245771"/>
    </source>
</evidence>
<evidence type="ECO:0000256" key="1">
    <source>
        <dbReference type="ARBA" id="ARBA00006484"/>
    </source>
</evidence>
<keyword evidence="2" id="KW-0521">NADP</keyword>
<dbReference type="OrthoDB" id="37659at2759"/>
<dbReference type="GeneID" id="37024201"/>
<dbReference type="STRING" id="1280837.A0A316VF45"/>
<comment type="function">
    <text evidence="4">Putative oxidoreductase.</text>
</comment>
<name>A0A316VF45_9BASI</name>
<dbReference type="GO" id="GO:0016491">
    <property type="term" value="F:oxidoreductase activity"/>
    <property type="evidence" value="ECO:0007669"/>
    <property type="project" value="UniProtKB-KW"/>
</dbReference>
<dbReference type="GO" id="GO:0016020">
    <property type="term" value="C:membrane"/>
    <property type="evidence" value="ECO:0007669"/>
    <property type="project" value="TreeGrafter"/>
</dbReference>
<keyword evidence="3" id="KW-0560">Oxidoreductase</keyword>
<proteinExistence type="inferred from homology"/>
<comment type="similarity">
    <text evidence="1 5">Belongs to the short-chain dehydrogenases/reductases (SDR) family.</text>
</comment>
<dbReference type="InterPro" id="IPR002347">
    <property type="entry name" value="SDR_fam"/>
</dbReference>